<dbReference type="Pfam" id="PF14200">
    <property type="entry name" value="RicinB_lectin_2"/>
    <property type="match status" value="1"/>
</dbReference>
<reference evidence="2" key="1">
    <citation type="journal article" date="2020" name="Nat. Commun.">
        <title>Large-scale genome sequencing of mycorrhizal fungi provides insights into the early evolution of symbiotic traits.</title>
        <authorList>
            <person name="Miyauchi S."/>
            <person name="Kiss E."/>
            <person name="Kuo A."/>
            <person name="Drula E."/>
            <person name="Kohler A."/>
            <person name="Sanchez-Garcia M."/>
            <person name="Morin E."/>
            <person name="Andreopoulos B."/>
            <person name="Barry K.W."/>
            <person name="Bonito G."/>
            <person name="Buee M."/>
            <person name="Carver A."/>
            <person name="Chen C."/>
            <person name="Cichocki N."/>
            <person name="Clum A."/>
            <person name="Culley D."/>
            <person name="Crous P.W."/>
            <person name="Fauchery L."/>
            <person name="Girlanda M."/>
            <person name="Hayes R.D."/>
            <person name="Keri Z."/>
            <person name="LaButti K."/>
            <person name="Lipzen A."/>
            <person name="Lombard V."/>
            <person name="Magnuson J."/>
            <person name="Maillard F."/>
            <person name="Murat C."/>
            <person name="Nolan M."/>
            <person name="Ohm R.A."/>
            <person name="Pangilinan J."/>
            <person name="Pereira M.F."/>
            <person name="Perotto S."/>
            <person name="Peter M."/>
            <person name="Pfister S."/>
            <person name="Riley R."/>
            <person name="Sitrit Y."/>
            <person name="Stielow J.B."/>
            <person name="Szollosi G."/>
            <person name="Zifcakova L."/>
            <person name="Stursova M."/>
            <person name="Spatafora J.W."/>
            <person name="Tedersoo L."/>
            <person name="Vaario L.M."/>
            <person name="Yamada A."/>
            <person name="Yan M."/>
            <person name="Wang P."/>
            <person name="Xu J."/>
            <person name="Bruns T."/>
            <person name="Baldrian P."/>
            <person name="Vilgalys R."/>
            <person name="Dunand C."/>
            <person name="Henrissat B."/>
            <person name="Grigoriev I.V."/>
            <person name="Hibbett D."/>
            <person name="Nagy L.G."/>
            <person name="Martin F.M."/>
        </authorList>
    </citation>
    <scope>NUCLEOTIDE SEQUENCE</scope>
    <source>
        <strain evidence="2">UP504</strain>
    </source>
</reference>
<sequence>MAPTFVFKNLQSQTVADLDTVSKKFVNGYPLSGNPNQQWSFEHDHDDYYFIKNAGFGEYLSIEGNLNNPHDGTRVIGSAQKQSWKVTTDNSPTHHRIFYRNTQFVVDLDRGLAAPGTPIQLWTSAGTPNQAWIFEVANI</sequence>
<dbReference type="CDD" id="cd23422">
    <property type="entry name" value="beta-trefoil_Ricin_MPL_CNL"/>
    <property type="match status" value="1"/>
</dbReference>
<comment type="caution">
    <text evidence="2">The sequence shown here is derived from an EMBL/GenBank/DDBJ whole genome shotgun (WGS) entry which is preliminary data.</text>
</comment>
<dbReference type="AlphaFoldDB" id="A0A9P6AU42"/>
<dbReference type="PROSITE" id="PS50231">
    <property type="entry name" value="RICIN_B_LECTIN"/>
    <property type="match status" value="1"/>
</dbReference>
<proteinExistence type="predicted"/>
<dbReference type="InterPro" id="IPR035992">
    <property type="entry name" value="Ricin_B-like_lectins"/>
</dbReference>
<dbReference type="Gene3D" id="2.80.10.50">
    <property type="match status" value="1"/>
</dbReference>
<name>A0A9P6AU42_9AGAM</name>
<evidence type="ECO:0000313" key="2">
    <source>
        <dbReference type="EMBL" id="KAF9511470.1"/>
    </source>
</evidence>
<evidence type="ECO:0000259" key="1">
    <source>
        <dbReference type="Pfam" id="PF14200"/>
    </source>
</evidence>
<dbReference type="OrthoDB" id="2131701at2759"/>
<keyword evidence="3" id="KW-1185">Reference proteome</keyword>
<organism evidence="2 3">
    <name type="scientific">Hydnum rufescens UP504</name>
    <dbReference type="NCBI Taxonomy" id="1448309"/>
    <lineage>
        <taxon>Eukaryota</taxon>
        <taxon>Fungi</taxon>
        <taxon>Dikarya</taxon>
        <taxon>Basidiomycota</taxon>
        <taxon>Agaricomycotina</taxon>
        <taxon>Agaricomycetes</taxon>
        <taxon>Cantharellales</taxon>
        <taxon>Hydnaceae</taxon>
        <taxon>Hydnum</taxon>
    </lineage>
</organism>
<gene>
    <name evidence="2" type="ORF">BS47DRAFT_1346806</name>
</gene>
<accession>A0A9P6AU42</accession>
<protein>
    <submittedName>
        <fullName evidence="2">Carbohydrate-binding module family 13 protein</fullName>
    </submittedName>
</protein>
<feature type="domain" description="Ricin B lectin" evidence="1">
    <location>
        <begin position="35"/>
        <end position="122"/>
    </location>
</feature>
<evidence type="ECO:0000313" key="3">
    <source>
        <dbReference type="Proteomes" id="UP000886523"/>
    </source>
</evidence>
<dbReference type="InterPro" id="IPR000772">
    <property type="entry name" value="Ricin_B_lectin"/>
</dbReference>
<dbReference type="SUPFAM" id="SSF50370">
    <property type="entry name" value="Ricin B-like lectins"/>
    <property type="match status" value="1"/>
</dbReference>
<dbReference type="EMBL" id="MU129000">
    <property type="protein sequence ID" value="KAF9511470.1"/>
    <property type="molecule type" value="Genomic_DNA"/>
</dbReference>
<dbReference type="Proteomes" id="UP000886523">
    <property type="component" value="Unassembled WGS sequence"/>
</dbReference>